<dbReference type="InterPro" id="IPR037278">
    <property type="entry name" value="ARFGAP/RecO"/>
</dbReference>
<dbReference type="GO" id="GO:0000139">
    <property type="term" value="C:Golgi membrane"/>
    <property type="evidence" value="ECO:0007669"/>
    <property type="project" value="GOC"/>
</dbReference>
<dbReference type="PROSITE" id="PS50115">
    <property type="entry name" value="ARFGAP"/>
    <property type="match status" value="1"/>
</dbReference>
<evidence type="ECO:0000256" key="2">
    <source>
        <dbReference type="ARBA" id="ARBA00022723"/>
    </source>
</evidence>
<evidence type="ECO:0000256" key="6">
    <source>
        <dbReference type="SAM" id="MobiDB-lite"/>
    </source>
</evidence>
<evidence type="ECO:0000256" key="3">
    <source>
        <dbReference type="ARBA" id="ARBA00022771"/>
    </source>
</evidence>
<comment type="caution">
    <text evidence="8">The sequence shown here is derived from an EMBL/GenBank/DDBJ whole genome shotgun (WGS) entry which is preliminary data.</text>
</comment>
<proteinExistence type="predicted"/>
<evidence type="ECO:0000256" key="5">
    <source>
        <dbReference type="PROSITE-ProRule" id="PRU00288"/>
    </source>
</evidence>
<accession>A0AAU9KCS7</accession>
<organism evidence="8 9">
    <name type="scientific">Blepharisma stoltei</name>
    <dbReference type="NCBI Taxonomy" id="1481888"/>
    <lineage>
        <taxon>Eukaryota</taxon>
        <taxon>Sar</taxon>
        <taxon>Alveolata</taxon>
        <taxon>Ciliophora</taxon>
        <taxon>Postciliodesmatophora</taxon>
        <taxon>Heterotrichea</taxon>
        <taxon>Heterotrichida</taxon>
        <taxon>Blepharismidae</taxon>
        <taxon>Blepharisma</taxon>
    </lineage>
</organism>
<keyword evidence="3 5" id="KW-0863">Zinc-finger</keyword>
<dbReference type="GO" id="GO:0005096">
    <property type="term" value="F:GTPase activator activity"/>
    <property type="evidence" value="ECO:0007669"/>
    <property type="project" value="UniProtKB-KW"/>
</dbReference>
<protein>
    <recommendedName>
        <fullName evidence="7">Arf-GAP domain-containing protein</fullName>
    </recommendedName>
</protein>
<feature type="region of interest" description="Disordered" evidence="6">
    <location>
        <begin position="319"/>
        <end position="342"/>
    </location>
</feature>
<gene>
    <name evidence="8" type="ORF">BSTOLATCC_MIC52389</name>
</gene>
<sequence>MQPPEVINQVFNNLRQDPENNYCFDCGAPSADHASTNHGVLICAQCAGMHIVLGPSITNVKSWTAEPWTIKQLKLMAAGGNSAFREFLTQYNITRETPIAFKYRTKAAAYYRGMLDVVSENEPYDVDFPSADIGIQLIDENNPAYPNLAPAGPQQYPVLPQQNLQYAQPNTGNQYAPLPDGNSQNINAPPEPQPTGWKAWAKSAYNKTVEAGNKAATALNSYAATNPTLQKINEQGTEAINKVSEEVKKLSQHPRAQYVANVAKTTANQLVEGATISYNYFNTNPTVQQVKQDTMKFLGEVGRETKNASSAAMNYIKNKRNQGQRSEPELQQPLLQNPNPSS</sequence>
<dbReference type="GO" id="GO:0008270">
    <property type="term" value="F:zinc ion binding"/>
    <property type="evidence" value="ECO:0007669"/>
    <property type="project" value="UniProtKB-KW"/>
</dbReference>
<keyword evidence="1" id="KW-0343">GTPase activation</keyword>
<keyword evidence="2" id="KW-0479">Metal-binding</keyword>
<dbReference type="PANTHER" id="PTHR45686:SF4">
    <property type="entry name" value="ADP-RIBOSYLATION FACTOR GTPASE ACTIVATING PROTEIN 3, ISOFORM H"/>
    <property type="match status" value="1"/>
</dbReference>
<name>A0AAU9KCS7_9CILI</name>
<dbReference type="SUPFAM" id="SSF57863">
    <property type="entry name" value="ArfGap/RecO-like zinc finger"/>
    <property type="match status" value="1"/>
</dbReference>
<dbReference type="Gene3D" id="1.10.220.150">
    <property type="entry name" value="Arf GTPase activating protein"/>
    <property type="match status" value="1"/>
</dbReference>
<feature type="compositionally biased region" description="Polar residues" evidence="6">
    <location>
        <begin position="333"/>
        <end position="342"/>
    </location>
</feature>
<evidence type="ECO:0000313" key="9">
    <source>
        <dbReference type="Proteomes" id="UP001162131"/>
    </source>
</evidence>
<keyword evidence="9" id="KW-1185">Reference proteome</keyword>
<dbReference type="GO" id="GO:0048205">
    <property type="term" value="P:COPI coating of Golgi vesicle"/>
    <property type="evidence" value="ECO:0007669"/>
    <property type="project" value="TreeGrafter"/>
</dbReference>
<dbReference type="PANTHER" id="PTHR45686">
    <property type="entry name" value="ADP-RIBOSYLATION FACTOR GTPASE ACTIVATING PROTEIN 3, ISOFORM H-RELATED"/>
    <property type="match status" value="1"/>
</dbReference>
<reference evidence="8" key="1">
    <citation type="submission" date="2021-09" db="EMBL/GenBank/DDBJ databases">
        <authorList>
            <consortium name="AG Swart"/>
            <person name="Singh M."/>
            <person name="Singh A."/>
            <person name="Seah K."/>
            <person name="Emmerich C."/>
        </authorList>
    </citation>
    <scope>NUCLEOTIDE SEQUENCE</scope>
    <source>
        <strain evidence="8">ATCC30299</strain>
    </source>
</reference>
<dbReference type="InterPro" id="IPR001164">
    <property type="entry name" value="ArfGAP_dom"/>
</dbReference>
<dbReference type="PRINTS" id="PR00405">
    <property type="entry name" value="REVINTRACTNG"/>
</dbReference>
<dbReference type="Proteomes" id="UP001162131">
    <property type="component" value="Unassembled WGS sequence"/>
</dbReference>
<keyword evidence="4" id="KW-0862">Zinc</keyword>
<dbReference type="InterPro" id="IPR038508">
    <property type="entry name" value="ArfGAP_dom_sf"/>
</dbReference>
<dbReference type="SMART" id="SM00105">
    <property type="entry name" value="ArfGap"/>
    <property type="match status" value="1"/>
</dbReference>
<evidence type="ECO:0000259" key="7">
    <source>
        <dbReference type="PROSITE" id="PS50115"/>
    </source>
</evidence>
<evidence type="ECO:0000256" key="4">
    <source>
        <dbReference type="ARBA" id="ARBA00022833"/>
    </source>
</evidence>
<dbReference type="EMBL" id="CAJZBQ010000052">
    <property type="protein sequence ID" value="CAG9330982.1"/>
    <property type="molecule type" value="Genomic_DNA"/>
</dbReference>
<dbReference type="Pfam" id="PF01412">
    <property type="entry name" value="ArfGap"/>
    <property type="match status" value="1"/>
</dbReference>
<evidence type="ECO:0000256" key="1">
    <source>
        <dbReference type="ARBA" id="ARBA00022468"/>
    </source>
</evidence>
<evidence type="ECO:0000313" key="8">
    <source>
        <dbReference type="EMBL" id="CAG9330982.1"/>
    </source>
</evidence>
<dbReference type="AlphaFoldDB" id="A0AAU9KCS7"/>
<feature type="domain" description="Arf-GAP" evidence="7">
    <location>
        <begin position="8"/>
        <end position="88"/>
    </location>
</feature>